<dbReference type="InterPro" id="IPR035965">
    <property type="entry name" value="PAS-like_dom_sf"/>
</dbReference>
<dbReference type="InterPro" id="IPR010982">
    <property type="entry name" value="Lambda_DNA-bd_dom_sf"/>
</dbReference>
<dbReference type="GO" id="GO:0004673">
    <property type="term" value="F:protein histidine kinase activity"/>
    <property type="evidence" value="ECO:0007669"/>
    <property type="project" value="UniProtKB-EC"/>
</dbReference>
<dbReference type="Proteomes" id="UP000268844">
    <property type="component" value="Unassembled WGS sequence"/>
</dbReference>
<keyword evidence="4" id="KW-0808">Transferase</keyword>
<dbReference type="InterPro" id="IPR001387">
    <property type="entry name" value="Cro/C1-type_HTH"/>
</dbReference>
<dbReference type="Gene3D" id="3.30.450.20">
    <property type="entry name" value="PAS domain"/>
    <property type="match status" value="2"/>
</dbReference>
<reference evidence="7 8" key="1">
    <citation type="submission" date="2018-12" db="EMBL/GenBank/DDBJ databases">
        <authorList>
            <person name="Criscuolo A."/>
        </authorList>
    </citation>
    <scope>NUCLEOTIDE SEQUENCE [LARGE SCALE GENOMIC DNA]</scope>
    <source>
        <strain evidence="7">ACIP1116281</strain>
    </source>
</reference>
<evidence type="ECO:0000259" key="6">
    <source>
        <dbReference type="Pfam" id="PF08447"/>
    </source>
</evidence>
<proteinExistence type="predicted"/>
<organism evidence="7 8">
    <name type="scientific">Devosia equisanguinis</name>
    <dbReference type="NCBI Taxonomy" id="2490941"/>
    <lineage>
        <taxon>Bacteria</taxon>
        <taxon>Pseudomonadati</taxon>
        <taxon>Pseudomonadota</taxon>
        <taxon>Alphaproteobacteria</taxon>
        <taxon>Hyphomicrobiales</taxon>
        <taxon>Devosiaceae</taxon>
        <taxon>Devosia</taxon>
    </lineage>
</organism>
<evidence type="ECO:0000256" key="5">
    <source>
        <dbReference type="ARBA" id="ARBA00022777"/>
    </source>
</evidence>
<dbReference type="CDD" id="cd00130">
    <property type="entry name" value="PAS"/>
    <property type="match status" value="1"/>
</dbReference>
<keyword evidence="5" id="KW-0418">Kinase</keyword>
<evidence type="ECO:0000313" key="8">
    <source>
        <dbReference type="Proteomes" id="UP000268844"/>
    </source>
</evidence>
<evidence type="ECO:0000313" key="7">
    <source>
        <dbReference type="EMBL" id="VDS03411.1"/>
    </source>
</evidence>
<accession>A0A447I7B0</accession>
<comment type="catalytic activity">
    <reaction evidence="1">
        <text>ATP + protein L-histidine = ADP + protein N-phospho-L-histidine.</text>
        <dbReference type="EC" id="2.7.13.3"/>
    </reaction>
</comment>
<evidence type="ECO:0000256" key="1">
    <source>
        <dbReference type="ARBA" id="ARBA00000085"/>
    </source>
</evidence>
<evidence type="ECO:0000256" key="2">
    <source>
        <dbReference type="ARBA" id="ARBA00012438"/>
    </source>
</evidence>
<dbReference type="EC" id="2.7.13.3" evidence="2"/>
<dbReference type="GO" id="GO:0003677">
    <property type="term" value="F:DNA binding"/>
    <property type="evidence" value="ECO:0007669"/>
    <property type="project" value="InterPro"/>
</dbReference>
<dbReference type="SUPFAM" id="SSF47413">
    <property type="entry name" value="lambda repressor-like DNA-binding domains"/>
    <property type="match status" value="1"/>
</dbReference>
<dbReference type="InterPro" id="IPR052162">
    <property type="entry name" value="Sensor_kinase/Photoreceptor"/>
</dbReference>
<sequence length="336" mass="37212">MPTSRQLLRALETMAGVGFGIFNTDDGTVRWSDGLHVMACDTESVGRPLPLDAMADLFHAEDRPRLFEAFHQMMRGSAPIHRRFRLVRPDRTLRLLDLQPQQLVDANHYPCGWLICVLDVTEADNLARFATRERQRQQALLGFFDPDLAWLSSADARQIELVFRSDRTDVAVDTALTQDWLELIHPDDREAMQAVSSDTSKALVRCRIAVAPGQYAWAESARMPVRDASGMLVEWFGVTRLLPEPSVSVTRSDDDSAIVGMTGATIRAARAMLDWTIPILSQRAGVSVSTIMRIEEASDPTPSTRRPATMSKLVAALSDGGVVFQHTVTGKIAISL</sequence>
<dbReference type="EMBL" id="UZWD01000008">
    <property type="protein sequence ID" value="VDS03411.1"/>
    <property type="molecule type" value="Genomic_DNA"/>
</dbReference>
<keyword evidence="8" id="KW-1185">Reference proteome</keyword>
<dbReference type="PANTHER" id="PTHR43304">
    <property type="entry name" value="PHYTOCHROME-LIKE PROTEIN CPH1"/>
    <property type="match status" value="1"/>
</dbReference>
<evidence type="ECO:0000256" key="4">
    <source>
        <dbReference type="ARBA" id="ARBA00022679"/>
    </source>
</evidence>
<dbReference type="InterPro" id="IPR013655">
    <property type="entry name" value="PAS_fold_3"/>
</dbReference>
<dbReference type="AlphaFoldDB" id="A0A447I7B0"/>
<dbReference type="SUPFAM" id="SSF55785">
    <property type="entry name" value="PYP-like sensor domain (PAS domain)"/>
    <property type="match status" value="2"/>
</dbReference>
<dbReference type="PANTHER" id="PTHR43304:SF1">
    <property type="entry name" value="PAC DOMAIN-CONTAINING PROTEIN"/>
    <property type="match status" value="1"/>
</dbReference>
<name>A0A447I7B0_9HYPH</name>
<dbReference type="Pfam" id="PF08447">
    <property type="entry name" value="PAS_3"/>
    <property type="match status" value="1"/>
</dbReference>
<dbReference type="CDD" id="cd00093">
    <property type="entry name" value="HTH_XRE"/>
    <property type="match status" value="1"/>
</dbReference>
<dbReference type="InterPro" id="IPR000014">
    <property type="entry name" value="PAS"/>
</dbReference>
<dbReference type="Gene3D" id="1.10.260.40">
    <property type="entry name" value="lambda repressor-like DNA-binding domains"/>
    <property type="match status" value="1"/>
</dbReference>
<dbReference type="RefSeq" id="WP_164550208.1">
    <property type="nucleotide sequence ID" value="NZ_JBHTMH010000004.1"/>
</dbReference>
<feature type="domain" description="PAS fold-3" evidence="6">
    <location>
        <begin position="52"/>
        <end position="111"/>
    </location>
</feature>
<protein>
    <recommendedName>
        <fullName evidence="2">histidine kinase</fullName>
        <ecNumber evidence="2">2.7.13.3</ecNumber>
    </recommendedName>
</protein>
<gene>
    <name evidence="7" type="ORF">DEVEQU_00534</name>
</gene>
<evidence type="ECO:0000256" key="3">
    <source>
        <dbReference type="ARBA" id="ARBA00022553"/>
    </source>
</evidence>
<keyword evidence="3" id="KW-0597">Phosphoprotein</keyword>